<evidence type="ECO:0000256" key="3">
    <source>
        <dbReference type="ARBA" id="ARBA00022490"/>
    </source>
</evidence>
<dbReference type="Pfam" id="PF23040">
    <property type="entry name" value="PH_SSH1-like_1st"/>
    <property type="match status" value="1"/>
</dbReference>
<dbReference type="InterPro" id="IPR043587">
    <property type="entry name" value="Phosphatase_SSH-like"/>
</dbReference>
<evidence type="ECO:0000256" key="2">
    <source>
        <dbReference type="ARBA" id="ARBA00013081"/>
    </source>
</evidence>
<dbReference type="EMBL" id="KE346369">
    <property type="protein sequence ID" value="KJE95366.1"/>
    <property type="molecule type" value="Genomic_DNA"/>
</dbReference>
<proteinExistence type="predicted"/>
<evidence type="ECO:0000256" key="8">
    <source>
        <dbReference type="SAM" id="MobiDB-lite"/>
    </source>
</evidence>
<dbReference type="eggNOG" id="KOG1716">
    <property type="taxonomic scope" value="Eukaryota"/>
</dbReference>
<keyword evidence="6" id="KW-0206">Cytoskeleton</keyword>
<feature type="compositionally biased region" description="Gly residues" evidence="8">
    <location>
        <begin position="1"/>
        <end position="14"/>
    </location>
</feature>
<dbReference type="GO" id="GO:0030837">
    <property type="term" value="P:negative regulation of actin filament polymerization"/>
    <property type="evidence" value="ECO:0007669"/>
    <property type="project" value="InterPro"/>
</dbReference>
<reference evidence="11" key="1">
    <citation type="submission" date="2011-02" db="EMBL/GenBank/DDBJ databases">
        <title>The Genome Sequence of Capsaspora owczarzaki ATCC 30864.</title>
        <authorList>
            <person name="Russ C."/>
            <person name="Cuomo C."/>
            <person name="Burger G."/>
            <person name="Gray M.W."/>
            <person name="Holland P.W.H."/>
            <person name="King N."/>
            <person name="Lang F.B.F."/>
            <person name="Roger A.J."/>
            <person name="Ruiz-Trillo I."/>
            <person name="Young S.K."/>
            <person name="Zeng Q."/>
            <person name="Gargeya S."/>
            <person name="Alvarado L."/>
            <person name="Berlin A."/>
            <person name="Chapman S.B."/>
            <person name="Chen Z."/>
            <person name="Freedman E."/>
            <person name="Gellesch M."/>
            <person name="Goldberg J."/>
            <person name="Griggs A."/>
            <person name="Gujja S."/>
            <person name="Heilman E."/>
            <person name="Heiman D."/>
            <person name="Howarth C."/>
            <person name="Mehta T."/>
            <person name="Neiman D."/>
            <person name="Pearson M."/>
            <person name="Roberts A."/>
            <person name="Saif S."/>
            <person name="Shea T."/>
            <person name="Shenoy N."/>
            <person name="Sisk P."/>
            <person name="Stolte C."/>
            <person name="Sykes S."/>
            <person name="White J."/>
            <person name="Yandava C."/>
            <person name="Haas B."/>
            <person name="Nusbaum C."/>
            <person name="Birren B."/>
        </authorList>
    </citation>
    <scope>NUCLEOTIDE SEQUENCE</scope>
    <source>
        <strain evidence="11">ATCC 30864</strain>
    </source>
</reference>
<dbReference type="GO" id="GO:0004722">
    <property type="term" value="F:protein serine/threonine phosphatase activity"/>
    <property type="evidence" value="ECO:0007669"/>
    <property type="project" value="UniProtKB-EC"/>
</dbReference>
<evidence type="ECO:0000256" key="5">
    <source>
        <dbReference type="ARBA" id="ARBA00022912"/>
    </source>
</evidence>
<evidence type="ECO:0000313" key="10">
    <source>
        <dbReference type="EMBL" id="KJE95366.1"/>
    </source>
</evidence>
<keyword evidence="5" id="KW-0904">Protein phosphatase</keyword>
<dbReference type="InterPro" id="IPR020422">
    <property type="entry name" value="TYR_PHOSPHATASE_DUAL_dom"/>
</dbReference>
<feature type="compositionally biased region" description="Low complexity" evidence="8">
    <location>
        <begin position="275"/>
        <end position="285"/>
    </location>
</feature>
<dbReference type="InterPro" id="IPR014876">
    <property type="entry name" value="DEK_C"/>
</dbReference>
<dbReference type="SMART" id="SM00195">
    <property type="entry name" value="DSPc"/>
    <property type="match status" value="1"/>
</dbReference>
<dbReference type="InParanoid" id="A0A0D2UJT8"/>
<dbReference type="InterPro" id="IPR016130">
    <property type="entry name" value="Tyr_Pase_AS"/>
</dbReference>
<dbReference type="InterPro" id="IPR029021">
    <property type="entry name" value="Prot-tyrosine_phosphatase-like"/>
</dbReference>
<evidence type="ECO:0000259" key="9">
    <source>
        <dbReference type="SMART" id="SM00195"/>
    </source>
</evidence>
<name>A0A0D2UJT8_CAPO3</name>
<gene>
    <name evidence="10" type="ORF">CAOG_005820</name>
</gene>
<feature type="compositionally biased region" description="Low complexity" evidence="8">
    <location>
        <begin position="558"/>
        <end position="582"/>
    </location>
</feature>
<dbReference type="GO" id="GO:0005856">
    <property type="term" value="C:cytoskeleton"/>
    <property type="evidence" value="ECO:0007669"/>
    <property type="project" value="UniProtKB-SubCell"/>
</dbReference>
<dbReference type="OrthoDB" id="5779068at2759"/>
<dbReference type="GO" id="GO:0003779">
    <property type="term" value="F:actin binding"/>
    <property type="evidence" value="ECO:0007669"/>
    <property type="project" value="InterPro"/>
</dbReference>
<evidence type="ECO:0000313" key="11">
    <source>
        <dbReference type="Proteomes" id="UP000008743"/>
    </source>
</evidence>
<feature type="compositionally biased region" description="Pro residues" evidence="8">
    <location>
        <begin position="380"/>
        <end position="389"/>
    </location>
</feature>
<feature type="compositionally biased region" description="Polar residues" evidence="8">
    <location>
        <begin position="142"/>
        <end position="157"/>
    </location>
</feature>
<feature type="region of interest" description="Disordered" evidence="8">
    <location>
        <begin position="1"/>
        <end position="219"/>
    </location>
</feature>
<feature type="compositionally biased region" description="Low complexity" evidence="8">
    <location>
        <begin position="101"/>
        <end position="126"/>
    </location>
</feature>
<feature type="compositionally biased region" description="Basic and acidic residues" evidence="8">
    <location>
        <begin position="521"/>
        <end position="549"/>
    </location>
</feature>
<feature type="compositionally biased region" description="Low complexity" evidence="8">
    <location>
        <begin position="830"/>
        <end position="841"/>
    </location>
</feature>
<feature type="compositionally biased region" description="Polar residues" evidence="8">
    <location>
        <begin position="286"/>
        <end position="306"/>
    </location>
</feature>
<dbReference type="Pfam" id="PF00782">
    <property type="entry name" value="DSPc"/>
    <property type="match status" value="1"/>
</dbReference>
<organism evidence="10 11">
    <name type="scientific">Capsaspora owczarzaki (strain ATCC 30864)</name>
    <dbReference type="NCBI Taxonomy" id="595528"/>
    <lineage>
        <taxon>Eukaryota</taxon>
        <taxon>Filasterea</taxon>
        <taxon>Capsaspora</taxon>
    </lineage>
</organism>
<feature type="region of interest" description="Disordered" evidence="8">
    <location>
        <begin position="707"/>
        <end position="789"/>
    </location>
</feature>
<keyword evidence="4" id="KW-0378">Hydrolase</keyword>
<comment type="catalytic activity">
    <reaction evidence="7">
        <text>O-phospho-L-threonyl-[protein] + H2O = L-threonyl-[protein] + phosphate</text>
        <dbReference type="Rhea" id="RHEA:47004"/>
        <dbReference type="Rhea" id="RHEA-COMP:11060"/>
        <dbReference type="Rhea" id="RHEA-COMP:11605"/>
        <dbReference type="ChEBI" id="CHEBI:15377"/>
        <dbReference type="ChEBI" id="CHEBI:30013"/>
        <dbReference type="ChEBI" id="CHEBI:43474"/>
        <dbReference type="ChEBI" id="CHEBI:61977"/>
        <dbReference type="EC" id="3.1.3.16"/>
    </reaction>
</comment>
<keyword evidence="3" id="KW-0963">Cytoplasm</keyword>
<dbReference type="Proteomes" id="UP000008743">
    <property type="component" value="Unassembled WGS sequence"/>
</dbReference>
<feature type="region of interest" description="Disordered" evidence="8">
    <location>
        <begin position="496"/>
        <end position="654"/>
    </location>
</feature>
<feature type="compositionally biased region" description="Low complexity" evidence="8">
    <location>
        <begin position="710"/>
        <end position="726"/>
    </location>
</feature>
<feature type="domain" description="Tyrosine-protein phosphatase" evidence="9">
    <location>
        <begin position="1095"/>
        <end position="1233"/>
    </location>
</feature>
<protein>
    <recommendedName>
        <fullName evidence="2">protein-serine/threonine phosphatase</fullName>
        <ecNumber evidence="2">3.1.3.16</ecNumber>
    </recommendedName>
</protein>
<dbReference type="InterPro" id="IPR000340">
    <property type="entry name" value="Dual-sp_phosphatase_cat-dom"/>
</dbReference>
<feature type="compositionally biased region" description="Low complexity" evidence="8">
    <location>
        <begin position="506"/>
        <end position="518"/>
    </location>
</feature>
<comment type="subcellular location">
    <subcellularLocation>
        <location evidence="1">Cytoplasm</location>
        <location evidence="1">Cytoskeleton</location>
    </subcellularLocation>
</comment>
<accession>A0A0D2UJT8</accession>
<evidence type="ECO:0000256" key="4">
    <source>
        <dbReference type="ARBA" id="ARBA00022801"/>
    </source>
</evidence>
<sequence>MSDIAAGGGCGAAAGGSAAAPSSNSTALPDAPATDGALPVPVVREELVRSEAASPAPPTHDPSAAGNMLGLSATHAATIFSPRGHPRSATAIPMPSFRVRPLSAPSSVPSSNSASAACSTPTSPKAMDFDNVQEPLGDHASESASDSQPQPASTTDTVGADVGDGEPSSRDGLESSTSIPSIGGDTPELQAERIRMFHQMRASSSNSSFDESFDTPGSSQARHALIAAAAVEAIRAEQAARKHSNADYFAYLASPSASFDANKAALPGSPRYRQSSLSSASESTSHTPKPTSRQSTLRSPDRTASPSGEHADGSSLLGADDVEKSRSGPPADEEQTASSVAHSPAESIPHHEQSSALPQSPAAERSDEEQNVSHDELPDLPSPAMPSEPPVRLLLHRRSSFIAAPHMMQEIELDEENLAALAGSDALHDNDRTLLFLALHALAKLLPPTDACRMLVELKSDFKHGGQFLALVSERKNPDRQALLCVDLHDPDHHHVRVDRRPFMPPLATNSSSSLSANDQRLSRPEQVELQRKLEREAEQRRQEHERLAQDQSGRPPWQQWHQIQQQHLTEQQQKEQFQQLKMQRHKHYEQKFAMSGANTPREPGSPKSTSSMALFGGSSSGKGRRDQRPGAEDGSEPSGGYTRSTSESGFSADLPDQADEHLVVAAVSRSASAASSLQSLRGGASQGRWRPLSVGAQHAPAHLVGAGLASSSSSSASPAPPSHSSTGTPEPASAASSSLDTSTPMQTMATSPIFFPPALPGDAASKSTGEGLAASSAPRPMGVGRPVSMSSMAESAAFSPPAARPFPAGITASLFPAQRSVPDIRLSTSAPSASSSPMPMRLDGVAEDDGRSDTPPSLSSAGDSVATPMVTDDSATSASSGAAGAAGSVIAPHGVAVPKAAIQAVECFIGLSVPVVRQMTVLLSGNGAFVVRLGHRAYSFHTASVRSLWSTISALRQAAESAPESHAVEKDEDFQAWIAPYHALVQRAQKSPNHRLYRNIGDLEIRRRSSIGSPQDLDHKLDAPLNVVYQGGEGRPAELDVINKLREFMMCSDLDSVTPKEMRTALESHFNIDMNYCKKFIDEKILVIMGQLEPPSKILEYLYLGTEWNASNKEELQRLGVGYVLNMAWEIDNFFPLLIQYHHCLIHDENWESILPHFDNTYRFIKKAVDNNSKVLVHCKMGVSRSASAVIAYIMKSLGWPLKKSLEFVKSQRRIIRPNPGFTKQLEEYEGILAASKLYSERVVAVAAEAGNVPTPPPPSITPSMSSSSLSEIASIKATGTSVKQLTRTLLSGNVSPPAADSSNAAVRQFS</sequence>
<dbReference type="RefSeq" id="XP_004345410.1">
    <property type="nucleotide sequence ID" value="XM_004345360.2"/>
</dbReference>
<dbReference type="STRING" id="595528.A0A0D2UJT8"/>
<dbReference type="PANTHER" id="PTHR45864">
    <property type="entry name" value="SLINGSHOT PROTEIN PHOSPHATASE HOMOLOG"/>
    <property type="match status" value="1"/>
</dbReference>
<evidence type="ECO:0000256" key="6">
    <source>
        <dbReference type="ARBA" id="ARBA00023212"/>
    </source>
</evidence>
<dbReference type="FunFam" id="3.90.190.10:FF:000004">
    <property type="entry name" value="Protein phosphatase Slingshot homolog 2"/>
    <property type="match status" value="1"/>
</dbReference>
<dbReference type="PROSITE" id="PS00383">
    <property type="entry name" value="TYR_PHOSPHATASE_1"/>
    <property type="match status" value="1"/>
</dbReference>
<feature type="region of interest" description="Disordered" evidence="8">
    <location>
        <begin position="1293"/>
        <end position="1312"/>
    </location>
</feature>
<evidence type="ECO:0000256" key="7">
    <source>
        <dbReference type="ARBA" id="ARBA00048336"/>
    </source>
</evidence>
<dbReference type="Gene3D" id="3.90.190.10">
    <property type="entry name" value="Protein tyrosine phosphatase superfamily"/>
    <property type="match status" value="1"/>
</dbReference>
<feature type="compositionally biased region" description="Polar residues" evidence="8">
    <location>
        <begin position="740"/>
        <end position="751"/>
    </location>
</feature>
<dbReference type="EC" id="3.1.3.16" evidence="2"/>
<dbReference type="InterPro" id="IPR043588">
    <property type="entry name" value="SSH-N"/>
</dbReference>
<dbReference type="PANTHER" id="PTHR45864:SF2">
    <property type="entry name" value="PROTEIN PHOSPHATASE SLINGSHOT"/>
    <property type="match status" value="1"/>
</dbReference>
<feature type="region of interest" description="Disordered" evidence="8">
    <location>
        <begin position="828"/>
        <end position="879"/>
    </location>
</feature>
<feature type="region of interest" description="Disordered" evidence="8">
    <location>
        <begin position="260"/>
        <end position="389"/>
    </location>
</feature>
<dbReference type="Pfam" id="PF08766">
    <property type="entry name" value="DEK_C"/>
    <property type="match status" value="1"/>
</dbReference>
<keyword evidence="11" id="KW-1185">Reference proteome</keyword>
<dbReference type="SUPFAM" id="SSF52799">
    <property type="entry name" value="(Phosphotyrosine protein) phosphatases II"/>
    <property type="match status" value="1"/>
</dbReference>
<evidence type="ECO:0000256" key="1">
    <source>
        <dbReference type="ARBA" id="ARBA00004245"/>
    </source>
</evidence>